<dbReference type="PROSITE" id="PS00356">
    <property type="entry name" value="HTH_LACI_1"/>
    <property type="match status" value="1"/>
</dbReference>
<protein>
    <submittedName>
        <fullName evidence="6">LacI family transcriptional regulator</fullName>
    </submittedName>
</protein>
<dbReference type="CDD" id="cd06273">
    <property type="entry name" value="PBP1_LacI-like"/>
    <property type="match status" value="1"/>
</dbReference>
<dbReference type="PANTHER" id="PTHR30146">
    <property type="entry name" value="LACI-RELATED TRANSCRIPTIONAL REPRESSOR"/>
    <property type="match status" value="1"/>
</dbReference>
<dbReference type="InterPro" id="IPR046335">
    <property type="entry name" value="LacI/GalR-like_sensor"/>
</dbReference>
<dbReference type="EMBL" id="SMBX01000005">
    <property type="protein sequence ID" value="TCU98500.1"/>
    <property type="molecule type" value="Genomic_DNA"/>
</dbReference>
<dbReference type="GO" id="GO:0003700">
    <property type="term" value="F:DNA-binding transcription factor activity"/>
    <property type="evidence" value="ECO:0007669"/>
    <property type="project" value="TreeGrafter"/>
</dbReference>
<sequence>MTIDSELPGSSTKRASRPRANSLTVRDVAKAAGVSPATVSRVLNGNDRVDEKLRKHVERVADDLGYTPHAAARALASQRSHTIAAVVPSLEDPNFAVGVSALQQALTVEGYTLLIANSNYDEEEELRQVRALAAHGIAGMMLVGAQHSSQVYDLLETRNIPFVNTWVLDKGHPSVGFDNYQIGRTVANYLLDLGHTCFGVVAQRSPRSDRAASRLAGIRAALQERAGYVPHEYVIDRSHRIMDGQHGLRMLLALPDRPTAIICGTDTLAFGVLVEAQAQGLRVPEDLSVTGINDVEFAAHLTPPLTTVRLAVSEVGMHAAEYLLARIEGRPTLPAMSIPFSLIVRGSTGSPKR</sequence>
<feature type="domain" description="HTH lacI-type" evidence="5">
    <location>
        <begin position="23"/>
        <end position="77"/>
    </location>
</feature>
<keyword evidence="1" id="KW-0805">Transcription regulation</keyword>
<dbReference type="CDD" id="cd01392">
    <property type="entry name" value="HTH_LacI"/>
    <property type="match status" value="1"/>
</dbReference>
<dbReference type="PRINTS" id="PR00036">
    <property type="entry name" value="HTHLACI"/>
</dbReference>
<dbReference type="Gene3D" id="1.10.260.40">
    <property type="entry name" value="lambda repressor-like DNA-binding domains"/>
    <property type="match status" value="1"/>
</dbReference>
<dbReference type="PROSITE" id="PS50932">
    <property type="entry name" value="HTH_LACI_2"/>
    <property type="match status" value="1"/>
</dbReference>
<accession>A0A4R3V459</accession>
<keyword evidence="3" id="KW-0804">Transcription</keyword>
<dbReference type="SMART" id="SM00354">
    <property type="entry name" value="HTH_LACI"/>
    <property type="match status" value="1"/>
</dbReference>
<dbReference type="Pfam" id="PF00356">
    <property type="entry name" value="LacI"/>
    <property type="match status" value="1"/>
</dbReference>
<dbReference type="Gene3D" id="3.40.50.2300">
    <property type="match status" value="2"/>
</dbReference>
<dbReference type="SUPFAM" id="SSF53822">
    <property type="entry name" value="Periplasmic binding protein-like I"/>
    <property type="match status" value="1"/>
</dbReference>
<feature type="region of interest" description="Disordered" evidence="4">
    <location>
        <begin position="1"/>
        <end position="21"/>
    </location>
</feature>
<proteinExistence type="predicted"/>
<dbReference type="RefSeq" id="WP_165972585.1">
    <property type="nucleotide sequence ID" value="NZ_JBHRVM010000001.1"/>
</dbReference>
<evidence type="ECO:0000256" key="3">
    <source>
        <dbReference type="ARBA" id="ARBA00023163"/>
    </source>
</evidence>
<dbReference type="InterPro" id="IPR000843">
    <property type="entry name" value="HTH_LacI"/>
</dbReference>
<dbReference type="SUPFAM" id="SSF47413">
    <property type="entry name" value="lambda repressor-like DNA-binding domains"/>
    <property type="match status" value="1"/>
</dbReference>
<evidence type="ECO:0000313" key="7">
    <source>
        <dbReference type="Proteomes" id="UP000294692"/>
    </source>
</evidence>
<reference evidence="6 7" key="1">
    <citation type="submission" date="2019-03" db="EMBL/GenBank/DDBJ databases">
        <title>Genomic Encyclopedia of Type Strains, Phase IV (KMG-IV): sequencing the most valuable type-strain genomes for metagenomic binning, comparative biology and taxonomic classification.</title>
        <authorList>
            <person name="Goeker M."/>
        </authorList>
    </citation>
    <scope>NUCLEOTIDE SEQUENCE [LARGE SCALE GENOMIC DNA]</scope>
    <source>
        <strain evidence="6 7">DSM 100048</strain>
    </source>
</reference>
<name>A0A4R3V459_9BURK</name>
<organism evidence="6 7">
    <name type="scientific">Paracandidimonas soli</name>
    <dbReference type="NCBI Taxonomy" id="1917182"/>
    <lineage>
        <taxon>Bacteria</taxon>
        <taxon>Pseudomonadati</taxon>
        <taxon>Pseudomonadota</taxon>
        <taxon>Betaproteobacteria</taxon>
        <taxon>Burkholderiales</taxon>
        <taxon>Alcaligenaceae</taxon>
        <taxon>Paracandidimonas</taxon>
    </lineage>
</organism>
<keyword evidence="7" id="KW-1185">Reference proteome</keyword>
<evidence type="ECO:0000259" key="5">
    <source>
        <dbReference type="PROSITE" id="PS50932"/>
    </source>
</evidence>
<dbReference type="InterPro" id="IPR028082">
    <property type="entry name" value="Peripla_BP_I"/>
</dbReference>
<dbReference type="Pfam" id="PF13377">
    <property type="entry name" value="Peripla_BP_3"/>
    <property type="match status" value="1"/>
</dbReference>
<dbReference type="Proteomes" id="UP000294692">
    <property type="component" value="Unassembled WGS sequence"/>
</dbReference>
<dbReference type="AlphaFoldDB" id="A0A4R3V459"/>
<evidence type="ECO:0000256" key="4">
    <source>
        <dbReference type="SAM" id="MobiDB-lite"/>
    </source>
</evidence>
<dbReference type="PANTHER" id="PTHR30146:SF138">
    <property type="entry name" value="TRANSCRIPTIONAL REGULATORY PROTEIN"/>
    <property type="match status" value="1"/>
</dbReference>
<evidence type="ECO:0000313" key="6">
    <source>
        <dbReference type="EMBL" id="TCU98500.1"/>
    </source>
</evidence>
<dbReference type="GO" id="GO:0000976">
    <property type="term" value="F:transcription cis-regulatory region binding"/>
    <property type="evidence" value="ECO:0007669"/>
    <property type="project" value="TreeGrafter"/>
</dbReference>
<evidence type="ECO:0000256" key="2">
    <source>
        <dbReference type="ARBA" id="ARBA00023125"/>
    </source>
</evidence>
<comment type="caution">
    <text evidence="6">The sequence shown here is derived from an EMBL/GenBank/DDBJ whole genome shotgun (WGS) entry which is preliminary data.</text>
</comment>
<evidence type="ECO:0000256" key="1">
    <source>
        <dbReference type="ARBA" id="ARBA00023015"/>
    </source>
</evidence>
<keyword evidence="2" id="KW-0238">DNA-binding</keyword>
<dbReference type="InterPro" id="IPR010982">
    <property type="entry name" value="Lambda_DNA-bd_dom_sf"/>
</dbReference>
<gene>
    <name evidence="6" type="ORF">EV686_105201</name>
</gene>
<feature type="compositionally biased region" description="Polar residues" evidence="4">
    <location>
        <begin position="8"/>
        <end position="21"/>
    </location>
</feature>